<keyword evidence="3" id="KW-0808">Transferase</keyword>
<gene>
    <name evidence="3" type="ORF">IE077_002063</name>
</gene>
<evidence type="ECO:0000256" key="1">
    <source>
        <dbReference type="ARBA" id="ARBA00022574"/>
    </source>
</evidence>
<dbReference type="InterPro" id="IPR045162">
    <property type="entry name" value="Vps15-like"/>
</dbReference>
<name>A0ABQ7JFX4_9APIC</name>
<dbReference type="InterPro" id="IPR011009">
    <property type="entry name" value="Kinase-like_dom_sf"/>
</dbReference>
<dbReference type="Gene3D" id="1.10.510.10">
    <property type="entry name" value="Transferase(Phosphotransferase) domain 1"/>
    <property type="match status" value="1"/>
</dbReference>
<dbReference type="EMBL" id="JADAQX010000014">
    <property type="protein sequence ID" value="KAF8822923.1"/>
    <property type="molecule type" value="Genomic_DNA"/>
</dbReference>
<dbReference type="PROSITE" id="PS50011">
    <property type="entry name" value="PROTEIN_KINASE_DOM"/>
    <property type="match status" value="1"/>
</dbReference>
<evidence type="ECO:0000259" key="2">
    <source>
        <dbReference type="PROSITE" id="PS50011"/>
    </source>
</evidence>
<dbReference type="PROSITE" id="PS00108">
    <property type="entry name" value="PROTEIN_KINASE_ST"/>
    <property type="match status" value="1"/>
</dbReference>
<dbReference type="InterPro" id="IPR008271">
    <property type="entry name" value="Ser/Thr_kinase_AS"/>
</dbReference>
<sequence length="272" mass="31102">MGNGVLSVPLTNSSNGSEDVGSLLLDYPDITSSRLMHSNRLFKVVQGTTDMKGPILVKLFIRRDSFSLDQYRDDISLSKAALSFELQPNVCTYERVDYKEKSACLIRHYFSSSLFDRLHGRPFLSSIQLKWIAFQLIAGVCQLHSLCIPHGDLKTENVMLTSWLQAFLVDMTSFKPVYLPDWDTQAFTFFFESENRRKCYLAPERFYSGGLPQTNTKTTHHRFSMDIFSMGCTLAELFLEGVDVLDLPQVLKMRSLETERLPAELESLLKRI</sequence>
<keyword evidence="1" id="KW-0853">WD repeat</keyword>
<evidence type="ECO:0000313" key="3">
    <source>
        <dbReference type="EMBL" id="KAF8822923.1"/>
    </source>
</evidence>
<dbReference type="PANTHER" id="PTHR17583">
    <property type="entry name" value="PHOSPHOINOSITIDE 3-KINASE REGULATORY SUBUNIT 4"/>
    <property type="match status" value="1"/>
</dbReference>
<evidence type="ECO:0000313" key="4">
    <source>
        <dbReference type="Proteomes" id="UP000823046"/>
    </source>
</evidence>
<accession>A0ABQ7JFX4</accession>
<comment type="caution">
    <text evidence="3">The sequence shown here is derived from an EMBL/GenBank/DDBJ whole genome shotgun (WGS) entry which is preliminary data.</text>
</comment>
<reference evidence="3 4" key="1">
    <citation type="journal article" date="2020" name="bioRxiv">
        <title>Metabolic contributions of an alphaproteobacterial endosymbiont in the apicomplexan Cardiosporidium cionae.</title>
        <authorList>
            <person name="Hunter E.S."/>
            <person name="Paight C.J."/>
            <person name="Lane C.E."/>
        </authorList>
    </citation>
    <scope>NUCLEOTIDE SEQUENCE [LARGE SCALE GENOMIC DNA]</scope>
    <source>
        <strain evidence="3">ESH_2018</strain>
    </source>
</reference>
<dbReference type="Proteomes" id="UP000823046">
    <property type="component" value="Unassembled WGS sequence"/>
</dbReference>
<proteinExistence type="predicted"/>
<protein>
    <submittedName>
        <fullName evidence="3">PIK3R4 kinase-related protein (Incomplete catalytic triad)</fullName>
    </submittedName>
</protein>
<dbReference type="PANTHER" id="PTHR17583:SF0">
    <property type="entry name" value="PHOSPHOINOSITIDE 3-KINASE REGULATORY SUBUNIT 4"/>
    <property type="match status" value="1"/>
</dbReference>
<dbReference type="SUPFAM" id="SSF56112">
    <property type="entry name" value="Protein kinase-like (PK-like)"/>
    <property type="match status" value="1"/>
</dbReference>
<dbReference type="Pfam" id="PF00069">
    <property type="entry name" value="Pkinase"/>
    <property type="match status" value="1"/>
</dbReference>
<dbReference type="SMART" id="SM00220">
    <property type="entry name" value="S_TKc"/>
    <property type="match status" value="1"/>
</dbReference>
<organism evidence="3 4">
    <name type="scientific">Cardiosporidium cionae</name>
    <dbReference type="NCBI Taxonomy" id="476202"/>
    <lineage>
        <taxon>Eukaryota</taxon>
        <taxon>Sar</taxon>
        <taxon>Alveolata</taxon>
        <taxon>Apicomplexa</taxon>
        <taxon>Aconoidasida</taxon>
        <taxon>Nephromycida</taxon>
        <taxon>Cardiosporidium</taxon>
    </lineage>
</organism>
<keyword evidence="4" id="KW-1185">Reference proteome</keyword>
<dbReference type="GO" id="GO:0016301">
    <property type="term" value="F:kinase activity"/>
    <property type="evidence" value="ECO:0007669"/>
    <property type="project" value="UniProtKB-KW"/>
</dbReference>
<dbReference type="InterPro" id="IPR000719">
    <property type="entry name" value="Prot_kinase_dom"/>
</dbReference>
<feature type="domain" description="Protein kinase" evidence="2">
    <location>
        <begin position="1"/>
        <end position="272"/>
    </location>
</feature>
<feature type="non-terminal residue" evidence="3">
    <location>
        <position position="272"/>
    </location>
</feature>
<keyword evidence="3" id="KW-0418">Kinase</keyword>